<evidence type="ECO:0000256" key="1">
    <source>
        <dbReference type="ARBA" id="ARBA00004141"/>
    </source>
</evidence>
<organism evidence="7 8">
    <name type="scientific">Syncephalastrum racemosum</name>
    <name type="common">Filamentous fungus</name>
    <dbReference type="NCBI Taxonomy" id="13706"/>
    <lineage>
        <taxon>Eukaryota</taxon>
        <taxon>Fungi</taxon>
        <taxon>Fungi incertae sedis</taxon>
        <taxon>Mucoromycota</taxon>
        <taxon>Mucoromycotina</taxon>
        <taxon>Mucoromycetes</taxon>
        <taxon>Mucorales</taxon>
        <taxon>Syncephalastraceae</taxon>
        <taxon>Syncephalastrum</taxon>
    </lineage>
</organism>
<dbReference type="InterPro" id="IPR002645">
    <property type="entry name" value="STAS_dom"/>
</dbReference>
<name>A0A1X2HW69_SYNRA</name>
<dbReference type="InParanoid" id="A0A1X2HW69"/>
<dbReference type="EMBL" id="MCGN01000001">
    <property type="protein sequence ID" value="ORZ03338.1"/>
    <property type="molecule type" value="Genomic_DNA"/>
</dbReference>
<feature type="transmembrane region" description="Helical" evidence="5">
    <location>
        <begin position="58"/>
        <end position="78"/>
    </location>
</feature>
<dbReference type="Pfam" id="PF01740">
    <property type="entry name" value="STAS"/>
    <property type="match status" value="1"/>
</dbReference>
<feature type="transmembrane region" description="Helical" evidence="5">
    <location>
        <begin position="85"/>
        <end position="102"/>
    </location>
</feature>
<feature type="transmembrane region" description="Helical" evidence="5">
    <location>
        <begin position="380"/>
        <end position="401"/>
    </location>
</feature>
<proteinExistence type="predicted"/>
<dbReference type="SUPFAM" id="SSF52091">
    <property type="entry name" value="SpoIIaa-like"/>
    <property type="match status" value="1"/>
</dbReference>
<dbReference type="InterPro" id="IPR036513">
    <property type="entry name" value="STAS_dom_sf"/>
</dbReference>
<dbReference type="Gene3D" id="3.30.750.24">
    <property type="entry name" value="STAS domain"/>
    <property type="match status" value="1"/>
</dbReference>
<evidence type="ECO:0000259" key="6">
    <source>
        <dbReference type="PROSITE" id="PS50801"/>
    </source>
</evidence>
<feature type="transmembrane region" description="Helical" evidence="5">
    <location>
        <begin position="249"/>
        <end position="271"/>
    </location>
</feature>
<dbReference type="Proteomes" id="UP000242180">
    <property type="component" value="Unassembled WGS sequence"/>
</dbReference>
<gene>
    <name evidence="7" type="ORF">BCR43DRAFT_483167</name>
</gene>
<feature type="transmembrane region" description="Helical" evidence="5">
    <location>
        <begin position="206"/>
        <end position="229"/>
    </location>
</feature>
<feature type="transmembrane region" description="Helical" evidence="5">
    <location>
        <begin position="137"/>
        <end position="157"/>
    </location>
</feature>
<feature type="transmembrane region" description="Helical" evidence="5">
    <location>
        <begin position="437"/>
        <end position="468"/>
    </location>
</feature>
<dbReference type="STRING" id="13706.A0A1X2HW69"/>
<evidence type="ECO:0000256" key="2">
    <source>
        <dbReference type="ARBA" id="ARBA00022692"/>
    </source>
</evidence>
<dbReference type="PANTHER" id="PTHR11814">
    <property type="entry name" value="SULFATE TRANSPORTER"/>
    <property type="match status" value="1"/>
</dbReference>
<dbReference type="GO" id="GO:0055085">
    <property type="term" value="P:transmembrane transport"/>
    <property type="evidence" value="ECO:0007669"/>
    <property type="project" value="InterPro"/>
</dbReference>
<evidence type="ECO:0000256" key="5">
    <source>
        <dbReference type="SAM" id="Phobius"/>
    </source>
</evidence>
<keyword evidence="4 5" id="KW-0472">Membrane</keyword>
<dbReference type="AlphaFoldDB" id="A0A1X2HW69"/>
<reference evidence="7 8" key="1">
    <citation type="submission" date="2016-07" db="EMBL/GenBank/DDBJ databases">
        <title>Pervasive Adenine N6-methylation of Active Genes in Fungi.</title>
        <authorList>
            <consortium name="DOE Joint Genome Institute"/>
            <person name="Mondo S.J."/>
            <person name="Dannebaum R.O."/>
            <person name="Kuo R.C."/>
            <person name="Labutti K."/>
            <person name="Haridas S."/>
            <person name="Kuo A."/>
            <person name="Salamov A."/>
            <person name="Ahrendt S.R."/>
            <person name="Lipzen A."/>
            <person name="Sullivan W."/>
            <person name="Andreopoulos W.B."/>
            <person name="Clum A."/>
            <person name="Lindquist E."/>
            <person name="Daum C."/>
            <person name="Ramamoorthy G.K."/>
            <person name="Gryganskyi A."/>
            <person name="Culley D."/>
            <person name="Magnuson J.K."/>
            <person name="James T.Y."/>
            <person name="O'Malley M.A."/>
            <person name="Stajich J.E."/>
            <person name="Spatafora J.W."/>
            <person name="Visel A."/>
            <person name="Grigoriev I.V."/>
        </authorList>
    </citation>
    <scope>NUCLEOTIDE SEQUENCE [LARGE SCALE GENOMIC DNA]</scope>
    <source>
        <strain evidence="7 8">NRRL 2496</strain>
    </source>
</reference>
<evidence type="ECO:0000313" key="7">
    <source>
        <dbReference type="EMBL" id="ORZ03338.1"/>
    </source>
</evidence>
<dbReference type="NCBIfam" id="TIGR00815">
    <property type="entry name" value="sulP"/>
    <property type="match status" value="1"/>
</dbReference>
<evidence type="ECO:0000313" key="8">
    <source>
        <dbReference type="Proteomes" id="UP000242180"/>
    </source>
</evidence>
<comment type="subcellular location">
    <subcellularLocation>
        <location evidence="1">Membrane</location>
        <topology evidence="1">Multi-pass membrane protein</topology>
    </subcellularLocation>
</comment>
<protein>
    <submittedName>
        <fullName evidence="7">Sulfate transporter family-domain-containing protein</fullName>
    </submittedName>
</protein>
<dbReference type="InterPro" id="IPR011547">
    <property type="entry name" value="SLC26A/SulP_dom"/>
</dbReference>
<comment type="caution">
    <text evidence="7">The sequence shown here is derived from an EMBL/GenBank/DDBJ whole genome shotgun (WGS) entry which is preliminary data.</text>
</comment>
<dbReference type="OMA" id="IHNRWTK"/>
<dbReference type="PROSITE" id="PS50801">
    <property type="entry name" value="STAS"/>
    <property type="match status" value="1"/>
</dbReference>
<keyword evidence="8" id="KW-1185">Reference proteome</keyword>
<feature type="transmembrane region" description="Helical" evidence="5">
    <location>
        <begin position="169"/>
        <end position="186"/>
    </location>
</feature>
<dbReference type="CDD" id="cd07042">
    <property type="entry name" value="STAS_SulP_like_sulfate_transporter"/>
    <property type="match status" value="1"/>
</dbReference>
<dbReference type="GO" id="GO:0016020">
    <property type="term" value="C:membrane"/>
    <property type="evidence" value="ECO:0007669"/>
    <property type="project" value="UniProtKB-SubCell"/>
</dbReference>
<feature type="transmembrane region" description="Helical" evidence="5">
    <location>
        <begin position="302"/>
        <end position="322"/>
    </location>
</feature>
<dbReference type="Pfam" id="PF00916">
    <property type="entry name" value="Sulfate_transp"/>
    <property type="match status" value="1"/>
</dbReference>
<keyword evidence="2 5" id="KW-0812">Transmembrane</keyword>
<dbReference type="OrthoDB" id="288203at2759"/>
<dbReference type="InterPro" id="IPR001902">
    <property type="entry name" value="SLC26A/SulP_fam"/>
</dbReference>
<feature type="domain" description="STAS" evidence="6">
    <location>
        <begin position="508"/>
        <end position="634"/>
    </location>
</feature>
<evidence type="ECO:0000256" key="3">
    <source>
        <dbReference type="ARBA" id="ARBA00022989"/>
    </source>
</evidence>
<keyword evidence="3 5" id="KW-1133">Transmembrane helix</keyword>
<dbReference type="FunCoup" id="A0A1X2HW69">
    <property type="interactions" value="37"/>
</dbReference>
<sequence length="768" mass="84362">MIESNNPIVLDYEPVTTRERIAALKRRLPSYIRTYLLSFFPIFQWITRYRTSWLLQDMIAGVTVGMVLVPQGIAYAKIANLDPQYGLYTSFVGACLYCFLGTSKDISMGPITVVSLLVGRSITTVSQAHPDITGPEVAVYLSMLTGMIALAIGMIRLGILVDFIPAPAIAGYMTGSAITISLGQWGKLTGIKLNTHQSPYLVVGDFFANLGHVHIDIAFGLVGLISLYLIKFISTRLAKGAPKLQQRILFYFGIMRSGSVVIVATLISFVINMNRSKSDFSIIEKVPAGLDALGVPRMNLDILGDIGGTLPSIIIIMILEHVSVAKSFGRIADYTIDADQEIITIGITNMVGAFFGAYPGTGAFSRTAIMARSGVKSPMAGVFSAAVVILALYVLTPAFYYIPEATLAAVVIHAVSDLVSGPKYVKELWKASKLETLVFASAVLITFFVDVETGIYVAVALSLFIMLLRIARPPVTLLAPAPIQPNKSASCIDMDHYVYVDERDVHFQQRLVPLPPGVIVVRIDNAIIYPNAAHISESIIQAAKSRTRRGGESQQKQMLWNQPLEKSNHLRDSLPVLSALVLDMSAVTRMDSTALQALVSCRDTLDRYAGQPVAWHFSSVKSVQVRNDLIQFGFGLVNRLCEEDDDSTTCGSPTSTASCDSDATATAIQQDLQTKSNRVDSTKVASTTLYHLERGEYPYYVFEEQAPTMDLTDILHPYYSEHNIYQRPDYHDCLPRDRYSGFHWDVESAMRYIMCHQTATIAIPAGQV</sequence>
<accession>A0A1X2HW69</accession>
<evidence type="ECO:0000256" key="4">
    <source>
        <dbReference type="ARBA" id="ARBA00023136"/>
    </source>
</evidence>